<dbReference type="InterPro" id="IPR047153">
    <property type="entry name" value="TRIM45/56/19-like"/>
</dbReference>
<keyword evidence="5" id="KW-1185">Reference proteome</keyword>
<dbReference type="PANTHER" id="PTHR25462:SF296">
    <property type="entry name" value="MEIOTIC P26, ISOFORM F"/>
    <property type="match status" value="1"/>
</dbReference>
<dbReference type="InterPro" id="IPR000315">
    <property type="entry name" value="Znf_B-box"/>
</dbReference>
<keyword evidence="1" id="KW-0863">Zinc-finger</keyword>
<protein>
    <recommendedName>
        <fullName evidence="3">B box-type domain-containing protein</fullName>
    </recommendedName>
</protein>
<dbReference type="CDD" id="cd19756">
    <property type="entry name" value="Bbox2"/>
    <property type="match status" value="1"/>
</dbReference>
<gene>
    <name evidence="4" type="ORF">BaRGS_00017021</name>
</gene>
<sequence>MENDKCPVHREQDLIFFCCECNQPVCRDCKLGEHEHHTAVNLNRVANEARERISDRVQGLHNSICVAKYQLQEAEENFKMFQESAQVARIELENRKQLLLKWAEESCDQSLASLKEMVSEGRQPQKEFIASRQKIMDDLSRQKQALEEVIRSQSDLEVIRDVHNTEEQDHVDVTALLEIGCRHRVNVDFRNLFDFNRRMEDIERFVGSPVLAEISKTYPGMVLLREFTCSKGPDFCLLDVYPMEDDKLCVAHAEKDQGGAFEHYVSVYDLATRERVKKVKTAFQLQRIIIAERNVASVTICPVLLTSSSEPLSIETKTPRGMQWMHPEKTNREIYSLKETSNTGQYDVCDTSAAAKHTRLFQINAENPVALTADSTGEYFAVIQQPQGSTIFAAVTAQGEKPLPKPKVSLRKKTPQTMKPKRPSVALFKRSSSNRIALFQPQRVENFSPSDICFFTIMGREVLLVADEANNVICIVDFRQEAIRDGRMDEIDRLGFGCPLLSSPAAMAVDTQRVLWIGCRQGRILKCIPNKKYTHLGLSATSSNDPNSERIPPQTSANQTTTEDDGGVTTEVTPPASGADNDGTDGGSLQSVAELTSDVSAVNISEHDSDAQLH</sequence>
<dbReference type="AlphaFoldDB" id="A0ABD0KX68"/>
<name>A0ABD0KX68_9CAEN</name>
<feature type="domain" description="B box-type" evidence="3">
    <location>
        <begin position="1"/>
        <end position="42"/>
    </location>
</feature>
<dbReference type="EMBL" id="JACVVK020000111">
    <property type="protein sequence ID" value="KAK7491765.1"/>
    <property type="molecule type" value="Genomic_DNA"/>
</dbReference>
<dbReference type="Gene3D" id="3.30.160.60">
    <property type="entry name" value="Classic Zinc Finger"/>
    <property type="match status" value="1"/>
</dbReference>
<proteinExistence type="predicted"/>
<feature type="compositionally biased region" description="Basic residues" evidence="2">
    <location>
        <begin position="408"/>
        <end position="422"/>
    </location>
</feature>
<dbReference type="Proteomes" id="UP001519460">
    <property type="component" value="Unassembled WGS sequence"/>
</dbReference>
<keyword evidence="1" id="KW-0862">Zinc</keyword>
<dbReference type="GO" id="GO:0008270">
    <property type="term" value="F:zinc ion binding"/>
    <property type="evidence" value="ECO:0007669"/>
    <property type="project" value="UniProtKB-KW"/>
</dbReference>
<evidence type="ECO:0000256" key="2">
    <source>
        <dbReference type="SAM" id="MobiDB-lite"/>
    </source>
</evidence>
<evidence type="ECO:0000256" key="1">
    <source>
        <dbReference type="PROSITE-ProRule" id="PRU00024"/>
    </source>
</evidence>
<evidence type="ECO:0000313" key="5">
    <source>
        <dbReference type="Proteomes" id="UP001519460"/>
    </source>
</evidence>
<dbReference type="SUPFAM" id="SSF57845">
    <property type="entry name" value="B-box zinc-binding domain"/>
    <property type="match status" value="1"/>
</dbReference>
<keyword evidence="1" id="KW-0479">Metal-binding</keyword>
<feature type="region of interest" description="Disordered" evidence="2">
    <location>
        <begin position="403"/>
        <end position="422"/>
    </location>
</feature>
<evidence type="ECO:0000259" key="3">
    <source>
        <dbReference type="PROSITE" id="PS50119"/>
    </source>
</evidence>
<dbReference type="SMART" id="SM00336">
    <property type="entry name" value="BBOX"/>
    <property type="match status" value="1"/>
</dbReference>
<dbReference type="PANTHER" id="PTHR25462">
    <property type="entry name" value="BONUS, ISOFORM C-RELATED"/>
    <property type="match status" value="1"/>
</dbReference>
<organism evidence="4 5">
    <name type="scientific">Batillaria attramentaria</name>
    <dbReference type="NCBI Taxonomy" id="370345"/>
    <lineage>
        <taxon>Eukaryota</taxon>
        <taxon>Metazoa</taxon>
        <taxon>Spiralia</taxon>
        <taxon>Lophotrochozoa</taxon>
        <taxon>Mollusca</taxon>
        <taxon>Gastropoda</taxon>
        <taxon>Caenogastropoda</taxon>
        <taxon>Sorbeoconcha</taxon>
        <taxon>Cerithioidea</taxon>
        <taxon>Batillariidae</taxon>
        <taxon>Batillaria</taxon>
    </lineage>
</organism>
<dbReference type="Pfam" id="PF00643">
    <property type="entry name" value="zf-B_box"/>
    <property type="match status" value="1"/>
</dbReference>
<reference evidence="4 5" key="1">
    <citation type="journal article" date="2023" name="Sci. Data">
        <title>Genome assembly of the Korean intertidal mud-creeper Batillaria attramentaria.</title>
        <authorList>
            <person name="Patra A.K."/>
            <person name="Ho P.T."/>
            <person name="Jun S."/>
            <person name="Lee S.J."/>
            <person name="Kim Y."/>
            <person name="Won Y.J."/>
        </authorList>
    </citation>
    <scope>NUCLEOTIDE SEQUENCE [LARGE SCALE GENOMIC DNA]</scope>
    <source>
        <strain evidence="4">Wonlab-2016</strain>
    </source>
</reference>
<feature type="region of interest" description="Disordered" evidence="2">
    <location>
        <begin position="539"/>
        <end position="590"/>
    </location>
</feature>
<comment type="caution">
    <text evidence="4">The sequence shown here is derived from an EMBL/GenBank/DDBJ whole genome shotgun (WGS) entry which is preliminary data.</text>
</comment>
<accession>A0ABD0KX68</accession>
<dbReference type="PROSITE" id="PS50119">
    <property type="entry name" value="ZF_BBOX"/>
    <property type="match status" value="1"/>
</dbReference>
<evidence type="ECO:0000313" key="4">
    <source>
        <dbReference type="EMBL" id="KAK7491765.1"/>
    </source>
</evidence>